<feature type="transmembrane region" description="Helical" evidence="5">
    <location>
        <begin position="261"/>
        <end position="286"/>
    </location>
</feature>
<proteinExistence type="predicted"/>
<dbReference type="PROSITE" id="PS50850">
    <property type="entry name" value="MFS"/>
    <property type="match status" value="1"/>
</dbReference>
<feature type="transmembrane region" description="Helical" evidence="5">
    <location>
        <begin position="12"/>
        <end position="29"/>
    </location>
</feature>
<dbReference type="PANTHER" id="PTHR11662:SF399">
    <property type="entry name" value="FI19708P1-RELATED"/>
    <property type="match status" value="1"/>
</dbReference>
<sequence length="415" mass="44967">MNVSVKQSHVQAWLILYFLVAPINFIMALDSNGFALAAPRIAVDTGLTYVQISMILSCREWSYALLQVPSGWIVTRYGPRLTLFAACLAWSLVTFSMPFAGGVLVFAFLRLLLGGLQAPDWITSVVVVRSRFDGPKRAKANAVLLACLYLGAVTSGPLTTSIVSLWDWKGCFYLYGGVGILASLVWWAVYRDRPSSAAEERVRLPGRPAEDLRLLRRILASRQCWYIGGYYCCIAAIQSFFRLTLPTFLMNAKHVDYHEMGILFGVQWSLMLVSVLTSGFVADYILRRTGSMFLSRNVLGAGGIVVSSMALLGAALCPGFVGTFAFLCVSMAALGPCQVTTWSLVQGQPAEYTGIVGGWTAFCGNLMGGFAPVLVATVLHLTGSWVYALACPVLLGCMGCAFCVAITTESRIADA</sequence>
<gene>
    <name evidence="7" type="ORF">HLH44_05375</name>
</gene>
<feature type="transmembrane region" description="Helical" evidence="5">
    <location>
        <begin position="385"/>
        <end position="406"/>
    </location>
</feature>
<dbReference type="InterPro" id="IPR020846">
    <property type="entry name" value="MFS_dom"/>
</dbReference>
<name>A0A7W4PJI3_9PROT</name>
<feature type="transmembrane region" description="Helical" evidence="5">
    <location>
        <begin position="172"/>
        <end position="190"/>
    </location>
</feature>
<keyword evidence="4 5" id="KW-0472">Membrane</keyword>
<dbReference type="AlphaFoldDB" id="A0A7W4PJI3"/>
<feature type="transmembrane region" description="Helical" evidence="5">
    <location>
        <begin position="322"/>
        <end position="345"/>
    </location>
</feature>
<dbReference type="EMBL" id="JABEQP010000002">
    <property type="protein sequence ID" value="MBB2196901.1"/>
    <property type="molecule type" value="Genomic_DNA"/>
</dbReference>
<keyword evidence="2 5" id="KW-0812">Transmembrane</keyword>
<evidence type="ECO:0000256" key="3">
    <source>
        <dbReference type="ARBA" id="ARBA00022989"/>
    </source>
</evidence>
<dbReference type="PANTHER" id="PTHR11662">
    <property type="entry name" value="SOLUTE CARRIER FAMILY 17"/>
    <property type="match status" value="1"/>
</dbReference>
<evidence type="ECO:0000256" key="1">
    <source>
        <dbReference type="ARBA" id="ARBA00004141"/>
    </source>
</evidence>
<dbReference type="Gene3D" id="1.20.1250.20">
    <property type="entry name" value="MFS general substrate transporter like domains"/>
    <property type="match status" value="2"/>
</dbReference>
<dbReference type="SUPFAM" id="SSF103473">
    <property type="entry name" value="MFS general substrate transporter"/>
    <property type="match status" value="1"/>
</dbReference>
<feature type="transmembrane region" description="Helical" evidence="5">
    <location>
        <begin position="83"/>
        <end position="109"/>
    </location>
</feature>
<evidence type="ECO:0000313" key="7">
    <source>
        <dbReference type="EMBL" id="MBB2196901.1"/>
    </source>
</evidence>
<dbReference type="Pfam" id="PF07690">
    <property type="entry name" value="MFS_1"/>
    <property type="match status" value="1"/>
</dbReference>
<feature type="transmembrane region" description="Helical" evidence="5">
    <location>
        <begin position="223"/>
        <end position="241"/>
    </location>
</feature>
<feature type="transmembrane region" description="Helical" evidence="5">
    <location>
        <begin position="357"/>
        <end position="379"/>
    </location>
</feature>
<dbReference type="GO" id="GO:0016020">
    <property type="term" value="C:membrane"/>
    <property type="evidence" value="ECO:0007669"/>
    <property type="project" value="UniProtKB-SubCell"/>
</dbReference>
<organism evidence="7 8">
    <name type="scientific">Gluconacetobacter dulcium</name>
    <dbReference type="NCBI Taxonomy" id="2729096"/>
    <lineage>
        <taxon>Bacteria</taxon>
        <taxon>Pseudomonadati</taxon>
        <taxon>Pseudomonadota</taxon>
        <taxon>Alphaproteobacteria</taxon>
        <taxon>Acetobacterales</taxon>
        <taxon>Acetobacteraceae</taxon>
        <taxon>Gluconacetobacter</taxon>
    </lineage>
</organism>
<dbReference type="InterPro" id="IPR011701">
    <property type="entry name" value="MFS"/>
</dbReference>
<accession>A0A7W4PJI3</accession>
<reference evidence="7 8" key="1">
    <citation type="submission" date="2020-04" db="EMBL/GenBank/DDBJ databases">
        <title>Description of novel Gluconacetobacter.</title>
        <authorList>
            <person name="Sombolestani A."/>
        </authorList>
    </citation>
    <scope>NUCLEOTIDE SEQUENCE [LARGE SCALE GENOMIC DNA]</scope>
    <source>
        <strain evidence="7 8">LMG 22058</strain>
    </source>
</reference>
<keyword evidence="3 5" id="KW-1133">Transmembrane helix</keyword>
<evidence type="ECO:0000256" key="5">
    <source>
        <dbReference type="SAM" id="Phobius"/>
    </source>
</evidence>
<dbReference type="Proteomes" id="UP000530320">
    <property type="component" value="Unassembled WGS sequence"/>
</dbReference>
<dbReference type="GO" id="GO:0022857">
    <property type="term" value="F:transmembrane transporter activity"/>
    <property type="evidence" value="ECO:0007669"/>
    <property type="project" value="InterPro"/>
</dbReference>
<feature type="domain" description="Major facilitator superfamily (MFS) profile" evidence="6">
    <location>
        <begin position="16"/>
        <end position="411"/>
    </location>
</feature>
<feature type="transmembrane region" description="Helical" evidence="5">
    <location>
        <begin position="298"/>
        <end position="316"/>
    </location>
</feature>
<feature type="transmembrane region" description="Helical" evidence="5">
    <location>
        <begin position="142"/>
        <end position="166"/>
    </location>
</feature>
<evidence type="ECO:0000259" key="6">
    <source>
        <dbReference type="PROSITE" id="PS50850"/>
    </source>
</evidence>
<dbReference type="InterPro" id="IPR050382">
    <property type="entry name" value="MFS_Na/Anion_cotransporter"/>
</dbReference>
<comment type="subcellular location">
    <subcellularLocation>
        <location evidence="1">Membrane</location>
        <topology evidence="1">Multi-pass membrane protein</topology>
    </subcellularLocation>
</comment>
<dbReference type="RefSeq" id="WP_183008376.1">
    <property type="nucleotide sequence ID" value="NZ_JABEQP010000002.1"/>
</dbReference>
<evidence type="ECO:0000256" key="4">
    <source>
        <dbReference type="ARBA" id="ARBA00023136"/>
    </source>
</evidence>
<protein>
    <submittedName>
        <fullName evidence="7">MFS transporter</fullName>
    </submittedName>
</protein>
<dbReference type="InterPro" id="IPR036259">
    <property type="entry name" value="MFS_trans_sf"/>
</dbReference>
<evidence type="ECO:0000256" key="2">
    <source>
        <dbReference type="ARBA" id="ARBA00022692"/>
    </source>
</evidence>
<evidence type="ECO:0000313" key="8">
    <source>
        <dbReference type="Proteomes" id="UP000530320"/>
    </source>
</evidence>
<comment type="caution">
    <text evidence="7">The sequence shown here is derived from an EMBL/GenBank/DDBJ whole genome shotgun (WGS) entry which is preliminary data.</text>
</comment>